<feature type="transmembrane region" description="Helical" evidence="5">
    <location>
        <begin position="72"/>
        <end position="92"/>
    </location>
</feature>
<keyword evidence="4 5" id="KW-0472">Membrane</keyword>
<keyword evidence="7" id="KW-1185">Reference proteome</keyword>
<feature type="transmembrane region" description="Helical" evidence="5">
    <location>
        <begin position="132"/>
        <end position="158"/>
    </location>
</feature>
<keyword evidence="2 5" id="KW-0812">Transmembrane</keyword>
<feature type="transmembrane region" description="Helical" evidence="5">
    <location>
        <begin position="34"/>
        <end position="60"/>
    </location>
</feature>
<gene>
    <name evidence="6" type="ORF">RIL96_08820</name>
</gene>
<evidence type="ECO:0000313" key="7">
    <source>
        <dbReference type="Proteomes" id="UP001251870"/>
    </source>
</evidence>
<comment type="similarity">
    <text evidence="5">Belongs to the 4-toluene sulfonate uptake permease (TSUP) (TC 2.A.102) family.</text>
</comment>
<name>A0ABU2DT34_9MICC</name>
<dbReference type="Pfam" id="PF01925">
    <property type="entry name" value="TauE"/>
    <property type="match status" value="1"/>
</dbReference>
<evidence type="ECO:0000313" key="6">
    <source>
        <dbReference type="EMBL" id="MDR8019663.1"/>
    </source>
</evidence>
<proteinExistence type="inferred from homology"/>
<dbReference type="RefSeq" id="WP_310548653.1">
    <property type="nucleotide sequence ID" value="NZ_JAVKGR010000009.1"/>
</dbReference>
<feature type="transmembrane region" description="Helical" evidence="5">
    <location>
        <begin position="198"/>
        <end position="218"/>
    </location>
</feature>
<evidence type="ECO:0000256" key="5">
    <source>
        <dbReference type="RuleBase" id="RU363041"/>
    </source>
</evidence>
<comment type="caution">
    <text evidence="6">The sequence shown here is derived from an EMBL/GenBank/DDBJ whole genome shotgun (WGS) entry which is preliminary data.</text>
</comment>
<accession>A0ABU2DT34</accession>
<organism evidence="6 7">
    <name type="scientific">Nesterenkonia aerolata</name>
    <dbReference type="NCBI Taxonomy" id="3074079"/>
    <lineage>
        <taxon>Bacteria</taxon>
        <taxon>Bacillati</taxon>
        <taxon>Actinomycetota</taxon>
        <taxon>Actinomycetes</taxon>
        <taxon>Micrococcales</taxon>
        <taxon>Micrococcaceae</taxon>
        <taxon>Nesterenkonia</taxon>
    </lineage>
</organism>
<dbReference type="EMBL" id="JAVKGR010000009">
    <property type="protein sequence ID" value="MDR8019663.1"/>
    <property type="molecule type" value="Genomic_DNA"/>
</dbReference>
<evidence type="ECO:0000256" key="3">
    <source>
        <dbReference type="ARBA" id="ARBA00022989"/>
    </source>
</evidence>
<dbReference type="Proteomes" id="UP001251870">
    <property type="component" value="Unassembled WGS sequence"/>
</dbReference>
<comment type="subcellular location">
    <subcellularLocation>
        <location evidence="5">Cell membrane</location>
        <topology evidence="5">Multi-pass membrane protein</topology>
    </subcellularLocation>
    <subcellularLocation>
        <location evidence="1">Membrane</location>
        <topology evidence="1">Multi-pass membrane protein</topology>
    </subcellularLocation>
</comment>
<feature type="transmembrane region" description="Helical" evidence="5">
    <location>
        <begin position="230"/>
        <end position="251"/>
    </location>
</feature>
<evidence type="ECO:0000256" key="1">
    <source>
        <dbReference type="ARBA" id="ARBA00004141"/>
    </source>
</evidence>
<evidence type="ECO:0000256" key="4">
    <source>
        <dbReference type="ARBA" id="ARBA00023136"/>
    </source>
</evidence>
<reference evidence="6 7" key="1">
    <citation type="submission" date="2023-09" db="EMBL/GenBank/DDBJ databases">
        <title>Description of three actinobacteria isolated from air of manufacturing shop in a pharmaceutical factory.</title>
        <authorList>
            <person name="Zhang D.-F."/>
        </authorList>
    </citation>
    <scope>NUCLEOTIDE SEQUENCE [LARGE SCALE GENOMIC DNA]</scope>
    <source>
        <strain evidence="6 7">LY-0111</strain>
    </source>
</reference>
<keyword evidence="5" id="KW-1003">Cell membrane</keyword>
<dbReference type="InterPro" id="IPR002781">
    <property type="entry name" value="TM_pro_TauE-like"/>
</dbReference>
<sequence>MGMAVGIGVIVLVLVCAMIQRVVGLGLGMIMAPFAVIMLGAHEGVMLVNFLGGVTPMMMLPRIWRDIEWRKVAWIGLAAVVIMPAAAWVSVISPAGPLYVVVAVLVLISVIVSMVLNRISAVVDGDSRTAQVITGIGAGAGTVLGGVGGPAVTVYAVLSRWPILKMVATLQPLWNLISSVSFFSKWAMDDGQMPDLGWWVWAASMVAIVAGLAVGEAIQHRVSEQAMRRFVIGLALLGSVLALITGVRQMIG</sequence>
<feature type="transmembrane region" description="Helical" evidence="5">
    <location>
        <begin position="98"/>
        <end position="120"/>
    </location>
</feature>
<protein>
    <recommendedName>
        <fullName evidence="5">Probable membrane transporter protein</fullName>
    </recommendedName>
</protein>
<keyword evidence="3 5" id="KW-1133">Transmembrane helix</keyword>
<evidence type="ECO:0000256" key="2">
    <source>
        <dbReference type="ARBA" id="ARBA00022692"/>
    </source>
</evidence>